<dbReference type="PANTHER" id="PTHR34589:SF1">
    <property type="entry name" value="SPINDLIN INTERACTOR AND REPRESSOR OF CHROMATIN-BINDING PROTEIN"/>
    <property type="match status" value="1"/>
</dbReference>
<keyword evidence="3" id="KW-1185">Reference proteome</keyword>
<feature type="compositionally biased region" description="Basic and acidic residues" evidence="1">
    <location>
        <begin position="197"/>
        <end position="209"/>
    </location>
</feature>
<dbReference type="GO" id="GO:0045892">
    <property type="term" value="P:negative regulation of DNA-templated transcription"/>
    <property type="evidence" value="ECO:0007669"/>
    <property type="project" value="TreeGrafter"/>
</dbReference>
<proteinExistence type="predicted"/>
<feature type="compositionally biased region" description="Polar residues" evidence="1">
    <location>
        <begin position="54"/>
        <end position="67"/>
    </location>
</feature>
<evidence type="ECO:0000313" key="4">
    <source>
        <dbReference type="RefSeq" id="XP_054855777.1"/>
    </source>
</evidence>
<evidence type="ECO:0000313" key="5">
    <source>
        <dbReference type="RefSeq" id="XP_054855785.1"/>
    </source>
</evidence>
<dbReference type="PANTHER" id="PTHR34589">
    <property type="entry name" value="SIMILAR TO RIKEN CDNA 2700081O15"/>
    <property type="match status" value="1"/>
</dbReference>
<feature type="region of interest" description="Disordered" evidence="1">
    <location>
        <begin position="160"/>
        <end position="209"/>
    </location>
</feature>
<dbReference type="InterPro" id="IPR040647">
    <property type="entry name" value="SPIN-DOC_Znf-C2H2"/>
</dbReference>
<dbReference type="CTD" id="144097"/>
<protein>
    <submittedName>
        <fullName evidence="4 5">Spindlin interactor and repressor of chromatin-binding protein isoform X1</fullName>
    </submittedName>
</protein>
<gene>
    <name evidence="4 5" type="primary">SPINDOC</name>
</gene>
<feature type="region of interest" description="Disordered" evidence="1">
    <location>
        <begin position="292"/>
        <end position="333"/>
    </location>
</feature>
<feature type="region of interest" description="Disordered" evidence="1">
    <location>
        <begin position="40"/>
        <end position="67"/>
    </location>
</feature>
<feature type="region of interest" description="Disordered" evidence="1">
    <location>
        <begin position="252"/>
        <end position="275"/>
    </location>
</feature>
<dbReference type="AlphaFoldDB" id="A0AA97LHI4"/>
<dbReference type="Proteomes" id="UP001190640">
    <property type="component" value="Chromosome 1"/>
</dbReference>
<accession>A0AA97LHI4</accession>
<feature type="domain" description="SPIN-DOC-like zinc-finger" evidence="2">
    <location>
        <begin position="70"/>
        <end position="131"/>
    </location>
</feature>
<sequence length="415" mass="45623">MALKAERPLLDYIEVSLKCKREEEKMVADRLVPVRDPVIQDGANTGLTGRGEQSVPNLATGDSQAKPGSSWREEYLIAKSAGHGQPLCMVCGGVLSASTPAVAREHILQHHAHSLDFSPEEKQNILEAWSEGVTLVDGGMQPAPEDNCRKQEEPAEIEVSIDSEEQPASRKHGPLKTRCETVRSDAGQRAQVLRRPHNSDNAKDVRNEQLGKVTGKEWPSECGVPGSAPAEIRIFTDGSFPAGFALKLYCRTQPEPPQDSGAKPATKKRTGDKPYRDCSVSLLRLHSTDSSLHLGLRQPDTPRPLSNSIARGNVKDCGAKPGQRKAPEAKGDPSLLAKSFDPAWRARFLMDFDAVTGRLVCMVCENALRQVCLATVKQHILQCHAETLHLPREVRRTIREVWESRAQSPTPTLRK</sequence>
<evidence type="ECO:0000259" key="2">
    <source>
        <dbReference type="Pfam" id="PF18658"/>
    </source>
</evidence>
<dbReference type="RefSeq" id="XP_054855785.1">
    <property type="nucleotide sequence ID" value="XM_054999810.1"/>
</dbReference>
<evidence type="ECO:0000313" key="3">
    <source>
        <dbReference type="Proteomes" id="UP001190640"/>
    </source>
</evidence>
<dbReference type="InterPro" id="IPR052675">
    <property type="entry name" value="ZnF_transloc-Spindlin_int"/>
</dbReference>
<feature type="domain" description="SPIN-DOC-like zinc-finger" evidence="2">
    <location>
        <begin position="343"/>
        <end position="403"/>
    </location>
</feature>
<name>A0AA97LHI4_EUBMA</name>
<organism evidence="3 5">
    <name type="scientific">Eublepharis macularius</name>
    <name type="common">Leopard gecko</name>
    <name type="synonym">Cyrtodactylus macularius</name>
    <dbReference type="NCBI Taxonomy" id="481883"/>
    <lineage>
        <taxon>Eukaryota</taxon>
        <taxon>Metazoa</taxon>
        <taxon>Chordata</taxon>
        <taxon>Craniata</taxon>
        <taxon>Vertebrata</taxon>
        <taxon>Euteleostomi</taxon>
        <taxon>Lepidosauria</taxon>
        <taxon>Squamata</taxon>
        <taxon>Bifurcata</taxon>
        <taxon>Gekkota</taxon>
        <taxon>Eublepharidae</taxon>
        <taxon>Eublepharinae</taxon>
        <taxon>Eublepharis</taxon>
    </lineage>
</organism>
<dbReference type="GeneID" id="129343540"/>
<dbReference type="RefSeq" id="XP_054855777.1">
    <property type="nucleotide sequence ID" value="XM_054999802.1"/>
</dbReference>
<dbReference type="Pfam" id="PF18658">
    <property type="entry name" value="zf-C2H2_12"/>
    <property type="match status" value="2"/>
</dbReference>
<dbReference type="KEGG" id="emc:129343540"/>
<evidence type="ECO:0000256" key="1">
    <source>
        <dbReference type="SAM" id="MobiDB-lite"/>
    </source>
</evidence>
<reference evidence="4 5" key="1">
    <citation type="submission" date="2025-04" db="UniProtKB">
        <authorList>
            <consortium name="RefSeq"/>
        </authorList>
    </citation>
    <scope>IDENTIFICATION</scope>
    <source>
        <tissue evidence="4 5">Blood</tissue>
    </source>
</reference>